<protein>
    <recommendedName>
        <fullName evidence="4">DUF4283 domain-containing protein</fullName>
    </recommendedName>
</protein>
<dbReference type="EMBL" id="JBBPBN010000034">
    <property type="protein sequence ID" value="KAK9002951.1"/>
    <property type="molecule type" value="Genomic_DNA"/>
</dbReference>
<gene>
    <name evidence="2" type="ORF">V6N11_060525</name>
</gene>
<feature type="region of interest" description="Disordered" evidence="1">
    <location>
        <begin position="179"/>
        <end position="201"/>
    </location>
</feature>
<evidence type="ECO:0000256" key="1">
    <source>
        <dbReference type="SAM" id="MobiDB-lite"/>
    </source>
</evidence>
<organism evidence="2 3">
    <name type="scientific">Hibiscus sabdariffa</name>
    <name type="common">roselle</name>
    <dbReference type="NCBI Taxonomy" id="183260"/>
    <lineage>
        <taxon>Eukaryota</taxon>
        <taxon>Viridiplantae</taxon>
        <taxon>Streptophyta</taxon>
        <taxon>Embryophyta</taxon>
        <taxon>Tracheophyta</taxon>
        <taxon>Spermatophyta</taxon>
        <taxon>Magnoliopsida</taxon>
        <taxon>eudicotyledons</taxon>
        <taxon>Gunneridae</taxon>
        <taxon>Pentapetalae</taxon>
        <taxon>rosids</taxon>
        <taxon>malvids</taxon>
        <taxon>Malvales</taxon>
        <taxon>Malvaceae</taxon>
        <taxon>Malvoideae</taxon>
        <taxon>Hibiscus</taxon>
    </lineage>
</organism>
<comment type="caution">
    <text evidence="2">The sequence shown here is derived from an EMBL/GenBank/DDBJ whole genome shotgun (WGS) entry which is preliminary data.</text>
</comment>
<name>A0ABR2QQK9_9ROSI</name>
<dbReference type="Proteomes" id="UP001396334">
    <property type="component" value="Unassembled WGS sequence"/>
</dbReference>
<feature type="compositionally biased region" description="Polar residues" evidence="1">
    <location>
        <begin position="190"/>
        <end position="201"/>
    </location>
</feature>
<sequence>MGVCRRPFSIAELANNIRKVGLDGFSVMRATGSLFILMFDNDKKNARKSYKQEFWCFIIRATKIEEAIGPKCDCCCELLEESRSSEEQHGETGVVEQRHGGEVKGAICEDESEGTVVPNSLLSKPLNLREVERMWEENKVEDWRVMETNSWMAGEDIGLIQRDEEQRCSVVNLSDECDLREEGQADSAAKSVSNSPRSDGP</sequence>
<evidence type="ECO:0000313" key="2">
    <source>
        <dbReference type="EMBL" id="KAK9002951.1"/>
    </source>
</evidence>
<accession>A0ABR2QQK9</accession>
<evidence type="ECO:0000313" key="3">
    <source>
        <dbReference type="Proteomes" id="UP001396334"/>
    </source>
</evidence>
<reference evidence="2 3" key="1">
    <citation type="journal article" date="2024" name="G3 (Bethesda)">
        <title>Genome assembly of Hibiscus sabdariffa L. provides insights into metabolisms of medicinal natural products.</title>
        <authorList>
            <person name="Kim T."/>
        </authorList>
    </citation>
    <scope>NUCLEOTIDE SEQUENCE [LARGE SCALE GENOMIC DNA]</scope>
    <source>
        <strain evidence="2">TK-2024</strain>
        <tissue evidence="2">Old leaves</tissue>
    </source>
</reference>
<keyword evidence="3" id="KW-1185">Reference proteome</keyword>
<evidence type="ECO:0008006" key="4">
    <source>
        <dbReference type="Google" id="ProtNLM"/>
    </source>
</evidence>
<proteinExistence type="predicted"/>